<reference evidence="1" key="2">
    <citation type="submission" date="2020-03" db="EMBL/GenBank/DDBJ databases">
        <title>Walnut 2.0.</title>
        <authorList>
            <person name="Marrano A."/>
            <person name="Britton M."/>
            <person name="Zimin A.V."/>
            <person name="Zaini P.A."/>
            <person name="Workman R."/>
            <person name="Puiu D."/>
            <person name="Bianco L."/>
            <person name="Allen B.J."/>
            <person name="Troggio M."/>
            <person name="Leslie C.A."/>
            <person name="Timp W."/>
            <person name="Dendekar A."/>
            <person name="Salzberg S.L."/>
            <person name="Neale D.B."/>
        </authorList>
    </citation>
    <scope>NUCLEOTIDE SEQUENCE</scope>
    <source>
        <tissue evidence="1">Leaves</tissue>
    </source>
</reference>
<dbReference type="AlphaFoldDB" id="A0A833WNF6"/>
<organism evidence="1 2">
    <name type="scientific">Juglans regia</name>
    <name type="common">English walnut</name>
    <dbReference type="NCBI Taxonomy" id="51240"/>
    <lineage>
        <taxon>Eukaryota</taxon>
        <taxon>Viridiplantae</taxon>
        <taxon>Streptophyta</taxon>
        <taxon>Embryophyta</taxon>
        <taxon>Tracheophyta</taxon>
        <taxon>Spermatophyta</taxon>
        <taxon>Magnoliopsida</taxon>
        <taxon>eudicotyledons</taxon>
        <taxon>Gunneridae</taxon>
        <taxon>Pentapetalae</taxon>
        <taxon>rosids</taxon>
        <taxon>fabids</taxon>
        <taxon>Fagales</taxon>
        <taxon>Juglandaceae</taxon>
        <taxon>Juglans</taxon>
    </lineage>
</organism>
<comment type="caution">
    <text evidence="1">The sequence shown here is derived from an EMBL/GenBank/DDBJ whole genome shotgun (WGS) entry which is preliminary data.</text>
</comment>
<dbReference type="EMBL" id="LIHL02000010">
    <property type="protein sequence ID" value="KAF5457973.1"/>
    <property type="molecule type" value="Genomic_DNA"/>
</dbReference>
<evidence type="ECO:0000313" key="1">
    <source>
        <dbReference type="EMBL" id="KAF5457973.1"/>
    </source>
</evidence>
<dbReference type="Proteomes" id="UP000619265">
    <property type="component" value="Unassembled WGS sequence"/>
</dbReference>
<sequence>MQSPAPLKLTKVTLRRLLVMNLKVTVASPIEVLATSGTHFHLHLPELLGGHSKSQLVAAPLVLEPVDALEGLGHGDVEDEVGEGEESDGDPAMAALEARGLSLCKENETQEDEEKLEELVELLLLEVYGALLLQGLLEMELDYGVYGLEGCLFRNCLRKEVGFVVRFAFRH</sequence>
<dbReference type="Gramene" id="Jr10_10360_p2">
    <property type="protein sequence ID" value="cds.Jr10_10360_p2"/>
    <property type="gene ID" value="Jr10_10360"/>
</dbReference>
<accession>A0A833WNF6</accession>
<evidence type="ECO:0000313" key="2">
    <source>
        <dbReference type="Proteomes" id="UP000619265"/>
    </source>
</evidence>
<gene>
    <name evidence="1" type="ORF">F2P56_022042</name>
</gene>
<protein>
    <submittedName>
        <fullName evidence="1">Uncharacterized protein</fullName>
    </submittedName>
</protein>
<reference evidence="1" key="1">
    <citation type="submission" date="2015-10" db="EMBL/GenBank/DDBJ databases">
        <authorList>
            <person name="Martinez-Garcia P.J."/>
            <person name="Crepeau M.W."/>
            <person name="Puiu D."/>
            <person name="Gonzalez-Ibeas D."/>
            <person name="Whalen J."/>
            <person name="Stevens K."/>
            <person name="Paul R."/>
            <person name="Butterfield T."/>
            <person name="Britton M."/>
            <person name="Reagan R."/>
            <person name="Chakraborty S."/>
            <person name="Walawage S.L."/>
            <person name="Vasquez-Gross H.A."/>
            <person name="Cardeno C."/>
            <person name="Famula R."/>
            <person name="Pratt K."/>
            <person name="Kuruganti S."/>
            <person name="Aradhya M.K."/>
            <person name="Leslie C.A."/>
            <person name="Dandekar A.M."/>
            <person name="Salzberg S.L."/>
            <person name="Wegrzyn J.L."/>
            <person name="Langley C.H."/>
            <person name="Neale D.B."/>
        </authorList>
    </citation>
    <scope>NUCLEOTIDE SEQUENCE</scope>
    <source>
        <tissue evidence="1">Leaves</tissue>
    </source>
</reference>
<name>A0A833WNF6_JUGRE</name>
<proteinExistence type="predicted"/>